<accession>A0ABU2VF12</accession>
<protein>
    <submittedName>
        <fullName evidence="1">Uncharacterized protein</fullName>
    </submittedName>
</protein>
<dbReference type="Gene3D" id="1.50.10.10">
    <property type="match status" value="1"/>
</dbReference>
<name>A0ABU2VF12_9ACTN</name>
<reference evidence="2" key="1">
    <citation type="submission" date="2023-07" db="EMBL/GenBank/DDBJ databases">
        <title>30 novel species of actinomycetes from the DSMZ collection.</title>
        <authorList>
            <person name="Nouioui I."/>
        </authorList>
    </citation>
    <scope>NUCLEOTIDE SEQUENCE [LARGE SCALE GENOMIC DNA]</scope>
    <source>
        <strain evidence="2">DSM 41640</strain>
    </source>
</reference>
<dbReference type="InterPro" id="IPR008928">
    <property type="entry name" value="6-hairpin_glycosidase_sf"/>
</dbReference>
<dbReference type="InterPro" id="IPR012341">
    <property type="entry name" value="6hp_glycosidase-like_sf"/>
</dbReference>
<organism evidence="1 2">
    <name type="scientific">Streptomyces doebereineriae</name>
    <dbReference type="NCBI Taxonomy" id="3075528"/>
    <lineage>
        <taxon>Bacteria</taxon>
        <taxon>Bacillati</taxon>
        <taxon>Actinomycetota</taxon>
        <taxon>Actinomycetes</taxon>
        <taxon>Kitasatosporales</taxon>
        <taxon>Streptomycetaceae</taxon>
        <taxon>Streptomyces</taxon>
    </lineage>
</organism>
<gene>
    <name evidence="1" type="ORF">RNB18_28790</name>
</gene>
<sequence>MSWGRAWRLTGDDTWRTGVVQTADPLIQRYNPLVRFIRAWAP</sequence>
<keyword evidence="2" id="KW-1185">Reference proteome</keyword>
<dbReference type="RefSeq" id="WP_311717014.1">
    <property type="nucleotide sequence ID" value="NZ_JAVREZ010000010.1"/>
</dbReference>
<proteinExistence type="predicted"/>
<dbReference type="Proteomes" id="UP001183824">
    <property type="component" value="Unassembled WGS sequence"/>
</dbReference>
<evidence type="ECO:0000313" key="2">
    <source>
        <dbReference type="Proteomes" id="UP001183824"/>
    </source>
</evidence>
<dbReference type="SUPFAM" id="SSF48208">
    <property type="entry name" value="Six-hairpin glycosidases"/>
    <property type="match status" value="1"/>
</dbReference>
<dbReference type="EMBL" id="JAVREZ010000010">
    <property type="protein sequence ID" value="MDT0484158.1"/>
    <property type="molecule type" value="Genomic_DNA"/>
</dbReference>
<comment type="caution">
    <text evidence="1">The sequence shown here is derived from an EMBL/GenBank/DDBJ whole genome shotgun (WGS) entry which is preliminary data.</text>
</comment>
<evidence type="ECO:0000313" key="1">
    <source>
        <dbReference type="EMBL" id="MDT0484158.1"/>
    </source>
</evidence>